<protein>
    <recommendedName>
        <fullName evidence="3">Inositol polyphosphate-related phosphatase domain-containing protein</fullName>
    </recommendedName>
</protein>
<dbReference type="SUPFAM" id="SSF56219">
    <property type="entry name" value="DNase I-like"/>
    <property type="match status" value="1"/>
</dbReference>
<dbReference type="InterPro" id="IPR046985">
    <property type="entry name" value="IP5"/>
</dbReference>
<dbReference type="PANTHER" id="PTHR11200:SF300">
    <property type="entry name" value="TYPE II INOSITOL 1,4,5-TRISPHOSPHATE 5-PHOSPHATASE"/>
    <property type="match status" value="1"/>
</dbReference>
<organism evidence="1 2">
    <name type="scientific">Sphaeroforma arctica JP610</name>
    <dbReference type="NCBI Taxonomy" id="667725"/>
    <lineage>
        <taxon>Eukaryota</taxon>
        <taxon>Ichthyosporea</taxon>
        <taxon>Ichthyophonida</taxon>
        <taxon>Sphaeroforma</taxon>
    </lineage>
</organism>
<gene>
    <name evidence="1" type="ORF">SARC_11622</name>
</gene>
<dbReference type="InterPro" id="IPR036691">
    <property type="entry name" value="Endo/exonu/phosph_ase_sf"/>
</dbReference>
<dbReference type="AlphaFoldDB" id="A0A0L0FHA7"/>
<evidence type="ECO:0000313" key="1">
    <source>
        <dbReference type="EMBL" id="KNC75861.1"/>
    </source>
</evidence>
<keyword evidence="2" id="KW-1185">Reference proteome</keyword>
<evidence type="ECO:0008006" key="3">
    <source>
        <dbReference type="Google" id="ProtNLM"/>
    </source>
</evidence>
<evidence type="ECO:0000313" key="2">
    <source>
        <dbReference type="Proteomes" id="UP000054560"/>
    </source>
</evidence>
<dbReference type="GO" id="GO:0004439">
    <property type="term" value="F:phosphatidylinositol-4,5-bisphosphate 5-phosphatase activity"/>
    <property type="evidence" value="ECO:0007669"/>
    <property type="project" value="TreeGrafter"/>
</dbReference>
<name>A0A0L0FHA7_9EUKA</name>
<sequence length="120" mass="13616">MCGYQKGGMSHLWLREYDAKPTEPDDDENDMDAFETYEDSWSASGVGMAASGLTPDAMIEHDWINQTLRGRIDEYTVTKPIKVVCGTWNVCEKLPQDDLTDWLNTYENKDADIYAIGLQV</sequence>
<dbReference type="PANTHER" id="PTHR11200">
    <property type="entry name" value="INOSITOL 5-PHOSPHATASE"/>
    <property type="match status" value="1"/>
</dbReference>
<dbReference type="Proteomes" id="UP000054560">
    <property type="component" value="Unassembled WGS sequence"/>
</dbReference>
<dbReference type="STRING" id="667725.A0A0L0FHA7"/>
<dbReference type="RefSeq" id="XP_014149763.1">
    <property type="nucleotide sequence ID" value="XM_014294288.1"/>
</dbReference>
<dbReference type="Gene3D" id="3.60.10.10">
    <property type="entry name" value="Endonuclease/exonuclease/phosphatase"/>
    <property type="match status" value="1"/>
</dbReference>
<proteinExistence type="predicted"/>
<dbReference type="EMBL" id="KQ243386">
    <property type="protein sequence ID" value="KNC75861.1"/>
    <property type="molecule type" value="Genomic_DNA"/>
</dbReference>
<reference evidence="1 2" key="1">
    <citation type="submission" date="2011-02" db="EMBL/GenBank/DDBJ databases">
        <title>The Genome Sequence of Sphaeroforma arctica JP610.</title>
        <authorList>
            <consortium name="The Broad Institute Genome Sequencing Platform"/>
            <person name="Russ C."/>
            <person name="Cuomo C."/>
            <person name="Young S.K."/>
            <person name="Zeng Q."/>
            <person name="Gargeya S."/>
            <person name="Alvarado L."/>
            <person name="Berlin A."/>
            <person name="Chapman S.B."/>
            <person name="Chen Z."/>
            <person name="Freedman E."/>
            <person name="Gellesch M."/>
            <person name="Goldberg J."/>
            <person name="Griggs A."/>
            <person name="Gujja S."/>
            <person name="Heilman E."/>
            <person name="Heiman D."/>
            <person name="Howarth C."/>
            <person name="Mehta T."/>
            <person name="Neiman D."/>
            <person name="Pearson M."/>
            <person name="Roberts A."/>
            <person name="Saif S."/>
            <person name="Shea T."/>
            <person name="Shenoy N."/>
            <person name="Sisk P."/>
            <person name="Stolte C."/>
            <person name="Sykes S."/>
            <person name="White J."/>
            <person name="Yandava C."/>
            <person name="Burger G."/>
            <person name="Gray M.W."/>
            <person name="Holland P.W.H."/>
            <person name="King N."/>
            <person name="Lang F.B.F."/>
            <person name="Roger A.J."/>
            <person name="Ruiz-Trillo I."/>
            <person name="Haas B."/>
            <person name="Nusbaum C."/>
            <person name="Birren B."/>
        </authorList>
    </citation>
    <scope>NUCLEOTIDE SEQUENCE [LARGE SCALE GENOMIC DNA]</scope>
    <source>
        <strain evidence="1 2">JP610</strain>
    </source>
</reference>
<dbReference type="GeneID" id="25912126"/>
<dbReference type="GO" id="GO:0046856">
    <property type="term" value="P:phosphatidylinositol dephosphorylation"/>
    <property type="evidence" value="ECO:0007669"/>
    <property type="project" value="InterPro"/>
</dbReference>
<accession>A0A0L0FHA7</accession>